<dbReference type="InterPro" id="IPR001279">
    <property type="entry name" value="Metallo-B-lactamas"/>
</dbReference>
<evidence type="ECO:0000259" key="10">
    <source>
        <dbReference type="SMART" id="SM00849"/>
    </source>
</evidence>
<dbReference type="Gene3D" id="3.30.1050.10">
    <property type="entry name" value="SCP2 sterol-binding domain"/>
    <property type="match status" value="1"/>
</dbReference>
<reference evidence="12" key="1">
    <citation type="journal article" date="2017" name="Sci. Rep.">
        <title>Determination of the Genome and Primary Transcriptome of Syngas Fermenting Eubacterium limosum ATCC 8486.</title>
        <authorList>
            <person name="Song Y."/>
            <person name="Shin J."/>
            <person name="Jeong Y."/>
            <person name="Jin S."/>
            <person name="Lee J.K."/>
            <person name="Kim D.R."/>
            <person name="Kim S.C."/>
            <person name="Cho S."/>
            <person name="Cho B.K."/>
        </authorList>
    </citation>
    <scope>NUCLEOTIDE SEQUENCE [LARGE SCALE GENOMIC DNA]</scope>
    <source>
        <strain evidence="12">ATCC 8486</strain>
    </source>
</reference>
<evidence type="ECO:0000256" key="5">
    <source>
        <dbReference type="ARBA" id="ARBA00033751"/>
    </source>
</evidence>
<dbReference type="InterPro" id="IPR029229">
    <property type="entry name" value="Alkyl_sulf_C"/>
</dbReference>
<dbReference type="Proteomes" id="UP000192391">
    <property type="component" value="Chromosome"/>
</dbReference>
<evidence type="ECO:0000256" key="8">
    <source>
        <dbReference type="ARBA" id="ARBA00075789"/>
    </source>
</evidence>
<keyword evidence="4" id="KW-0862">Zinc</keyword>
<dbReference type="Pfam" id="PF14864">
    <property type="entry name" value="Alkyl_sulf_C"/>
    <property type="match status" value="1"/>
</dbReference>
<dbReference type="GO" id="GO:0018741">
    <property type="term" value="F:linear primary-alkylsulfatase activity"/>
    <property type="evidence" value="ECO:0007669"/>
    <property type="project" value="UniProtKB-EC"/>
</dbReference>
<feature type="chain" id="PRO_5041936288" description="Linear primary-alkylsulfatase" evidence="9">
    <location>
        <begin position="24"/>
        <end position="659"/>
    </location>
</feature>
<dbReference type="CDD" id="cd07710">
    <property type="entry name" value="arylsulfatase_Sdsa1-like_MBL-fold"/>
    <property type="match status" value="1"/>
</dbReference>
<dbReference type="InterPro" id="IPR052195">
    <property type="entry name" value="Bact_Alkyl/Aryl-Sulfatase"/>
</dbReference>
<organism evidence="11 12">
    <name type="scientific">Eubacterium limosum</name>
    <dbReference type="NCBI Taxonomy" id="1736"/>
    <lineage>
        <taxon>Bacteria</taxon>
        <taxon>Bacillati</taxon>
        <taxon>Bacillota</taxon>
        <taxon>Clostridia</taxon>
        <taxon>Eubacteriales</taxon>
        <taxon>Eubacteriaceae</taxon>
        <taxon>Eubacterium</taxon>
    </lineage>
</organism>
<dbReference type="Pfam" id="PF14863">
    <property type="entry name" value="Alkyl_sulf_dimr"/>
    <property type="match status" value="1"/>
</dbReference>
<protein>
    <recommendedName>
        <fullName evidence="7">Linear primary-alkylsulfatase</fullName>
        <ecNumber evidence="6">3.1.6.21</ecNumber>
    </recommendedName>
    <alternativeName>
        <fullName evidence="8">Type III linear primary-alkylsulfatase</fullName>
    </alternativeName>
</protein>
<dbReference type="SMART" id="SM00849">
    <property type="entry name" value="Lactamase_B"/>
    <property type="match status" value="1"/>
</dbReference>
<dbReference type="RefSeq" id="WP_038351677.1">
    <property type="nucleotide sequence ID" value="NZ_CP019962.1"/>
</dbReference>
<dbReference type="GO" id="GO:0030288">
    <property type="term" value="C:outer membrane-bounded periplasmic space"/>
    <property type="evidence" value="ECO:0007669"/>
    <property type="project" value="TreeGrafter"/>
</dbReference>
<dbReference type="GO" id="GO:0046872">
    <property type="term" value="F:metal ion binding"/>
    <property type="evidence" value="ECO:0007669"/>
    <property type="project" value="UniProtKB-KW"/>
</dbReference>
<dbReference type="Gene3D" id="3.60.15.30">
    <property type="entry name" value="Metallo-beta-lactamase domain"/>
    <property type="match status" value="1"/>
</dbReference>
<evidence type="ECO:0000256" key="4">
    <source>
        <dbReference type="ARBA" id="ARBA00022833"/>
    </source>
</evidence>
<comment type="cofactor">
    <cofactor evidence="1">
        <name>Zn(2+)</name>
        <dbReference type="ChEBI" id="CHEBI:29105"/>
    </cofactor>
</comment>
<dbReference type="InterPro" id="IPR044097">
    <property type="entry name" value="Bds1/SdsA1_MBL-fold"/>
</dbReference>
<dbReference type="AlphaFoldDB" id="A0AAC9QWS3"/>
<comment type="similarity">
    <text evidence="5">Belongs to the metallo-beta-lactamase superfamily. Type III sulfatase family.</text>
</comment>
<dbReference type="InterPro" id="IPR038536">
    <property type="entry name" value="Alkyl/aryl-sulf_dimr_sf"/>
</dbReference>
<evidence type="ECO:0000256" key="7">
    <source>
        <dbReference type="ARBA" id="ARBA00068034"/>
    </source>
</evidence>
<evidence type="ECO:0000256" key="6">
    <source>
        <dbReference type="ARBA" id="ARBA00066568"/>
    </source>
</evidence>
<gene>
    <name evidence="11" type="ORF">B2M23_17495</name>
</gene>
<evidence type="ECO:0000256" key="2">
    <source>
        <dbReference type="ARBA" id="ARBA00022723"/>
    </source>
</evidence>
<evidence type="ECO:0000256" key="9">
    <source>
        <dbReference type="SAM" id="SignalP"/>
    </source>
</evidence>
<dbReference type="GO" id="GO:0046983">
    <property type="term" value="F:protein dimerization activity"/>
    <property type="evidence" value="ECO:0007669"/>
    <property type="project" value="InterPro"/>
</dbReference>
<dbReference type="SUPFAM" id="SSF56281">
    <property type="entry name" value="Metallo-hydrolase/oxidoreductase"/>
    <property type="match status" value="1"/>
</dbReference>
<dbReference type="EMBL" id="CP019962">
    <property type="protein sequence ID" value="ARD67217.1"/>
    <property type="molecule type" value="Genomic_DNA"/>
</dbReference>
<dbReference type="GO" id="GO:0018909">
    <property type="term" value="P:dodecyl sulfate metabolic process"/>
    <property type="evidence" value="ECO:0007669"/>
    <property type="project" value="InterPro"/>
</dbReference>
<name>A0AAC9QWS3_EUBLI</name>
<accession>A0AAC9QWS3</accession>
<evidence type="ECO:0000313" key="11">
    <source>
        <dbReference type="EMBL" id="ARD67217.1"/>
    </source>
</evidence>
<dbReference type="PANTHER" id="PTHR43223">
    <property type="entry name" value="ALKYL/ARYL-SULFATASE"/>
    <property type="match status" value="1"/>
</dbReference>
<feature type="signal peptide" evidence="9">
    <location>
        <begin position="1"/>
        <end position="23"/>
    </location>
</feature>
<evidence type="ECO:0000313" key="12">
    <source>
        <dbReference type="Proteomes" id="UP000192391"/>
    </source>
</evidence>
<dbReference type="EC" id="3.1.6.21" evidence="6"/>
<dbReference type="FunFam" id="1.25.40.880:FF:000001">
    <property type="entry name" value="SDS hydrolase SdsA1"/>
    <property type="match status" value="1"/>
</dbReference>
<dbReference type="InterPro" id="IPR036866">
    <property type="entry name" value="RibonucZ/Hydroxyglut_hydro"/>
</dbReference>
<dbReference type="KEGG" id="elim:B2M23_17495"/>
<keyword evidence="3" id="KW-0378">Hydrolase</keyword>
<proteinExistence type="inferred from homology"/>
<evidence type="ECO:0000256" key="1">
    <source>
        <dbReference type="ARBA" id="ARBA00001947"/>
    </source>
</evidence>
<feature type="domain" description="Metallo-beta-lactamase" evidence="10">
    <location>
        <begin position="134"/>
        <end position="356"/>
    </location>
</feature>
<dbReference type="PROSITE" id="PS51257">
    <property type="entry name" value="PROKAR_LIPOPROTEIN"/>
    <property type="match status" value="1"/>
</dbReference>
<dbReference type="InterPro" id="IPR029228">
    <property type="entry name" value="Alkyl_sulf_dimr"/>
</dbReference>
<dbReference type="FunFam" id="3.60.15.30:FF:000001">
    <property type="entry name" value="Alkyl/aryl-sulfatase BDS1"/>
    <property type="match status" value="1"/>
</dbReference>
<sequence length="659" mass="73606">MKRSKLFIFVGLTAALFTFSSCTGGKTGTPLDASAKEATKTTQDKNKEVYALLDFSDEQEKSFAEKGLIAAPESLELKDEKGKVVWSQKAYSFVENADAPATVNPSLWRNTQLNHLYGLFEVADGIYQVRGYDMTNITFIKGDTGWIVFDPLMSTECSAAAMQLVNENLGERPVTAVVMSHPHVDHYGGIKGIISEEEVASRNIPIIVPEGFEEHAVSENVYAGNAMGRRAGYQYGTILDDSATGSMSIGIGMGQSTGTISYISPNDTIKQTGETRTVDGVTMEFQLTPGTEAPVEMNTWFADKKALWIAENCTGTLHNLYTLRGAQIRDGNAWAEYIMEAMTRYGKDAEVVFQSHNWPHWGNDVINRYLENTAAMYKFINDQTLMYINQGYTSDEISNMITLPESLEKNWYTRQYYGTVAHNAKAVYQKYMGWYDANPVNLNPLTPSDSAKKYVEYMGDTGEVLKKARVDFDKGEYQWVAEITNVLVFADPDNQEARYLCADALEQLGYQAESGTWRNAYLSGAKELREGTITDTALKANSSADLKKSMTPEMMMDYMGILTDSNAAQDVNLKINLNFTDTDPYLLRVDSGVLLYQKGVQADDADATLTLPRVAMFTILNKDEAKQQETIRIEGDQDILKKLTEHMVTFEYFFNIVEP</sequence>
<dbReference type="InterPro" id="IPR036527">
    <property type="entry name" value="SCP2_sterol-bd_dom_sf"/>
</dbReference>
<keyword evidence="9" id="KW-0732">Signal</keyword>
<dbReference type="PANTHER" id="PTHR43223:SF1">
    <property type="entry name" value="ALKYL_ARYL-SULFATASE BDS1"/>
    <property type="match status" value="1"/>
</dbReference>
<dbReference type="Gene3D" id="1.25.40.880">
    <property type="entry name" value="Alkyl sulfatase, dimerisation domain"/>
    <property type="match status" value="1"/>
</dbReference>
<dbReference type="SUPFAM" id="SSF55718">
    <property type="entry name" value="SCP-like"/>
    <property type="match status" value="1"/>
</dbReference>
<dbReference type="Pfam" id="PF00753">
    <property type="entry name" value="Lactamase_B"/>
    <property type="match status" value="1"/>
</dbReference>
<keyword evidence="2" id="KW-0479">Metal-binding</keyword>
<evidence type="ECO:0000256" key="3">
    <source>
        <dbReference type="ARBA" id="ARBA00022801"/>
    </source>
</evidence>